<feature type="compositionally biased region" description="Polar residues" evidence="1">
    <location>
        <begin position="311"/>
        <end position="325"/>
    </location>
</feature>
<organism evidence="2 3">
    <name type="scientific">Drosophila albomicans</name>
    <name type="common">Fruit fly</name>
    <dbReference type="NCBI Taxonomy" id="7291"/>
    <lineage>
        <taxon>Eukaryota</taxon>
        <taxon>Metazoa</taxon>
        <taxon>Ecdysozoa</taxon>
        <taxon>Arthropoda</taxon>
        <taxon>Hexapoda</taxon>
        <taxon>Insecta</taxon>
        <taxon>Pterygota</taxon>
        <taxon>Neoptera</taxon>
        <taxon>Endopterygota</taxon>
        <taxon>Diptera</taxon>
        <taxon>Brachycera</taxon>
        <taxon>Muscomorpha</taxon>
        <taxon>Ephydroidea</taxon>
        <taxon>Drosophilidae</taxon>
        <taxon>Drosophila</taxon>
    </lineage>
</organism>
<evidence type="ECO:0000256" key="1">
    <source>
        <dbReference type="SAM" id="MobiDB-lite"/>
    </source>
</evidence>
<keyword evidence="2" id="KW-1185">Reference proteome</keyword>
<dbReference type="OrthoDB" id="7858940at2759"/>
<evidence type="ECO:0000313" key="2">
    <source>
        <dbReference type="Proteomes" id="UP000515160"/>
    </source>
</evidence>
<dbReference type="RefSeq" id="XP_034109559.1">
    <property type="nucleotide sequence ID" value="XM_034253668.2"/>
</dbReference>
<proteinExistence type="predicted"/>
<gene>
    <name evidence="3" type="primary">LOC117571500</name>
</gene>
<feature type="region of interest" description="Disordered" evidence="1">
    <location>
        <begin position="305"/>
        <end position="330"/>
    </location>
</feature>
<reference evidence="3" key="1">
    <citation type="submission" date="2025-08" db="UniProtKB">
        <authorList>
            <consortium name="RefSeq"/>
        </authorList>
    </citation>
    <scope>IDENTIFICATION</scope>
    <source>
        <strain evidence="3">15112-1751.03</strain>
        <tissue evidence="3">Whole Adult</tissue>
    </source>
</reference>
<dbReference type="GeneID" id="117571500"/>
<dbReference type="Proteomes" id="UP000515160">
    <property type="component" value="Chromosome 3"/>
</dbReference>
<accession>A0A6P8XA76</accession>
<dbReference type="AlphaFoldDB" id="A0A6P8XA76"/>
<feature type="region of interest" description="Disordered" evidence="1">
    <location>
        <begin position="93"/>
        <end position="135"/>
    </location>
</feature>
<sequence>MDLQEKCVPASPATTHCSELEYLIALQSEEHLGSQPRRSQRLRDKEQSVIKMPSKEYGSPQLFLDTDEEIMQLAQLPPKLPRSTKTVKRAIKATNSEIHKGTSSQAKRRRCQSSSRSRGSSRKPGRPTLSSKLKLKTKSIKLHNVTNVCESYYKQPLQVPTEVQLETQPETVQQSVTSTHSVQLNQQLPQSIPQMVFESQQISAFEMKPRQATSSGPAEVYFEEQPAPSWQQINQQQPQPTSLITSASQSFAYHRMNLTQTLLPDRYPAHFIHQLPPTCNTLNGTILSSELQRVPKQDGANKELRRVCPTPDTTPTNLAQSMVSSPSPPLVDTTISTSPSLSESLAEVFGTKKIRNILNIEAPRKYLVLEMHLPAIAFMLDVELGRLRTVLEMTQRLTLEQLQQMSQESREIITIETSSGEEGDAGEL</sequence>
<feature type="region of interest" description="Disordered" evidence="1">
    <location>
        <begin position="31"/>
        <end position="55"/>
    </location>
</feature>
<name>A0A6P8XA76_DROAB</name>
<evidence type="ECO:0000313" key="3">
    <source>
        <dbReference type="RefSeq" id="XP_034109559.1"/>
    </source>
</evidence>
<protein>
    <submittedName>
        <fullName evidence="3">Uncharacterized protein LOC117571500</fullName>
    </submittedName>
</protein>